<dbReference type="EMBL" id="JACIJK010000011">
    <property type="protein sequence ID" value="MBB5716497.1"/>
    <property type="molecule type" value="Genomic_DNA"/>
</dbReference>
<dbReference type="SMART" id="SM00419">
    <property type="entry name" value="HTH_CRP"/>
    <property type="match status" value="1"/>
</dbReference>
<proteinExistence type="predicted"/>
<evidence type="ECO:0000313" key="6">
    <source>
        <dbReference type="EMBL" id="MBB5716497.1"/>
    </source>
</evidence>
<keyword evidence="3" id="KW-0804">Transcription</keyword>
<dbReference type="InterPro" id="IPR050397">
    <property type="entry name" value="Env_Response_Regulators"/>
</dbReference>
<feature type="domain" description="HTH crp-type" evidence="5">
    <location>
        <begin position="147"/>
        <end position="213"/>
    </location>
</feature>
<dbReference type="SMART" id="SM00100">
    <property type="entry name" value="cNMP"/>
    <property type="match status" value="1"/>
</dbReference>
<name>A0A7W9EX78_9SPHN</name>
<reference evidence="6 7" key="1">
    <citation type="submission" date="2020-08" db="EMBL/GenBank/DDBJ databases">
        <title>Genomic Encyclopedia of Type Strains, Phase IV (KMG-IV): sequencing the most valuable type-strain genomes for metagenomic binning, comparative biology and taxonomic classification.</title>
        <authorList>
            <person name="Goeker M."/>
        </authorList>
    </citation>
    <scope>NUCLEOTIDE SEQUENCE [LARGE SCALE GENOMIC DNA]</scope>
    <source>
        <strain evidence="6 7">DSM 100044</strain>
    </source>
</reference>
<dbReference type="PANTHER" id="PTHR24567:SF74">
    <property type="entry name" value="HTH-TYPE TRANSCRIPTIONAL REGULATOR ARCR"/>
    <property type="match status" value="1"/>
</dbReference>
<accession>A0A7W9EX78</accession>
<protein>
    <submittedName>
        <fullName evidence="6">CRP-like cAMP-binding protein</fullName>
    </submittedName>
</protein>
<dbReference type="GO" id="GO:0003700">
    <property type="term" value="F:DNA-binding transcription factor activity"/>
    <property type="evidence" value="ECO:0007669"/>
    <property type="project" value="TreeGrafter"/>
</dbReference>
<dbReference type="Gene3D" id="1.10.10.10">
    <property type="entry name" value="Winged helix-like DNA-binding domain superfamily/Winged helix DNA-binding domain"/>
    <property type="match status" value="1"/>
</dbReference>
<dbReference type="InterPro" id="IPR018490">
    <property type="entry name" value="cNMP-bd_dom_sf"/>
</dbReference>
<organism evidence="6 7">
    <name type="scientific">Sphingomonas aerophila</name>
    <dbReference type="NCBI Taxonomy" id="1344948"/>
    <lineage>
        <taxon>Bacteria</taxon>
        <taxon>Pseudomonadati</taxon>
        <taxon>Pseudomonadota</taxon>
        <taxon>Alphaproteobacteria</taxon>
        <taxon>Sphingomonadales</taxon>
        <taxon>Sphingomonadaceae</taxon>
        <taxon>Sphingomonas</taxon>
    </lineage>
</organism>
<evidence type="ECO:0000256" key="1">
    <source>
        <dbReference type="ARBA" id="ARBA00023015"/>
    </source>
</evidence>
<evidence type="ECO:0000256" key="3">
    <source>
        <dbReference type="ARBA" id="ARBA00023163"/>
    </source>
</evidence>
<feature type="domain" description="Cyclic nucleotide-binding" evidence="4">
    <location>
        <begin position="13"/>
        <end position="133"/>
    </location>
</feature>
<dbReference type="RefSeq" id="WP_184059824.1">
    <property type="nucleotide sequence ID" value="NZ_JACIJK010000011.1"/>
</dbReference>
<keyword evidence="1" id="KW-0805">Transcription regulation</keyword>
<dbReference type="Pfam" id="PF00027">
    <property type="entry name" value="cNMP_binding"/>
    <property type="match status" value="1"/>
</dbReference>
<dbReference type="InterPro" id="IPR036390">
    <property type="entry name" value="WH_DNA-bd_sf"/>
</dbReference>
<dbReference type="InterPro" id="IPR014710">
    <property type="entry name" value="RmlC-like_jellyroll"/>
</dbReference>
<dbReference type="AlphaFoldDB" id="A0A7W9EX78"/>
<evidence type="ECO:0000256" key="2">
    <source>
        <dbReference type="ARBA" id="ARBA00023125"/>
    </source>
</evidence>
<dbReference type="PROSITE" id="PS51063">
    <property type="entry name" value="HTH_CRP_2"/>
    <property type="match status" value="1"/>
</dbReference>
<dbReference type="Proteomes" id="UP000546200">
    <property type="component" value="Unassembled WGS sequence"/>
</dbReference>
<dbReference type="PROSITE" id="PS50042">
    <property type="entry name" value="CNMP_BINDING_3"/>
    <property type="match status" value="1"/>
</dbReference>
<dbReference type="InterPro" id="IPR012318">
    <property type="entry name" value="HTH_CRP"/>
</dbReference>
<evidence type="ECO:0000259" key="5">
    <source>
        <dbReference type="PROSITE" id="PS51063"/>
    </source>
</evidence>
<evidence type="ECO:0000259" key="4">
    <source>
        <dbReference type="PROSITE" id="PS50042"/>
    </source>
</evidence>
<dbReference type="InterPro" id="IPR036388">
    <property type="entry name" value="WH-like_DNA-bd_sf"/>
</dbReference>
<dbReference type="SUPFAM" id="SSF46785">
    <property type="entry name" value="Winged helix' DNA-binding domain"/>
    <property type="match status" value="1"/>
</dbReference>
<dbReference type="PANTHER" id="PTHR24567">
    <property type="entry name" value="CRP FAMILY TRANSCRIPTIONAL REGULATORY PROTEIN"/>
    <property type="match status" value="1"/>
</dbReference>
<dbReference type="InterPro" id="IPR000595">
    <property type="entry name" value="cNMP-bd_dom"/>
</dbReference>
<dbReference type="Pfam" id="PF13545">
    <property type="entry name" value="HTH_Crp_2"/>
    <property type="match status" value="1"/>
</dbReference>
<dbReference type="GO" id="GO:0003677">
    <property type="term" value="F:DNA binding"/>
    <property type="evidence" value="ECO:0007669"/>
    <property type="project" value="UniProtKB-KW"/>
</dbReference>
<evidence type="ECO:0000313" key="7">
    <source>
        <dbReference type="Proteomes" id="UP000546200"/>
    </source>
</evidence>
<dbReference type="CDD" id="cd00038">
    <property type="entry name" value="CAP_ED"/>
    <property type="match status" value="1"/>
</dbReference>
<sequence>MDASSLQQGGNALIALMSDATLSRMAPHSRRAVLSKGEVISRADQPMTAALFIEEGVASIIKPHERHGTAIGIAGSESFCGTPLVLGGERWPYSTVVQSDRITGILIKAHPFRRLVESDPDFRHVLLRSVQVKMVHLAEGLISNANQRFVQRLARWLLMYRDRIASEQLPVTHEYIAIMVGVRRTAVTAALHELEGAGLIRSTRGLATILDADSLRALAAGGYGVTESEHMRLFEAGMRSVRADSGSS</sequence>
<dbReference type="GO" id="GO:0005829">
    <property type="term" value="C:cytosol"/>
    <property type="evidence" value="ECO:0007669"/>
    <property type="project" value="TreeGrafter"/>
</dbReference>
<keyword evidence="7" id="KW-1185">Reference proteome</keyword>
<gene>
    <name evidence="6" type="ORF">FHS94_003363</name>
</gene>
<dbReference type="Gene3D" id="2.60.120.10">
    <property type="entry name" value="Jelly Rolls"/>
    <property type="match status" value="1"/>
</dbReference>
<comment type="caution">
    <text evidence="6">The sequence shown here is derived from an EMBL/GenBank/DDBJ whole genome shotgun (WGS) entry which is preliminary data.</text>
</comment>
<keyword evidence="2" id="KW-0238">DNA-binding</keyword>
<dbReference type="SUPFAM" id="SSF51206">
    <property type="entry name" value="cAMP-binding domain-like"/>
    <property type="match status" value="1"/>
</dbReference>